<reference evidence="5" key="3">
    <citation type="journal article" date="2017" name="Nature">
        <title>Genome sequence of the progenitor of the wheat D genome Aegilops tauschii.</title>
        <authorList>
            <person name="Luo M.C."/>
            <person name="Gu Y.Q."/>
            <person name="Puiu D."/>
            <person name="Wang H."/>
            <person name="Twardziok S.O."/>
            <person name="Deal K.R."/>
            <person name="Huo N."/>
            <person name="Zhu T."/>
            <person name="Wang L."/>
            <person name="Wang Y."/>
            <person name="McGuire P.E."/>
            <person name="Liu S."/>
            <person name="Long H."/>
            <person name="Ramasamy R.K."/>
            <person name="Rodriguez J.C."/>
            <person name="Van S.L."/>
            <person name="Yuan L."/>
            <person name="Wang Z."/>
            <person name="Xia Z."/>
            <person name="Xiao L."/>
            <person name="Anderson O.D."/>
            <person name="Ouyang S."/>
            <person name="Liang Y."/>
            <person name="Zimin A.V."/>
            <person name="Pertea G."/>
            <person name="Qi P."/>
            <person name="Bennetzen J.L."/>
            <person name="Dai X."/>
            <person name="Dawson M.W."/>
            <person name="Muller H.G."/>
            <person name="Kugler K."/>
            <person name="Rivarola-Duarte L."/>
            <person name="Spannagl M."/>
            <person name="Mayer K.F.X."/>
            <person name="Lu F.H."/>
            <person name="Bevan M.W."/>
            <person name="Leroy P."/>
            <person name="Li P."/>
            <person name="You F.M."/>
            <person name="Sun Q."/>
            <person name="Liu Z."/>
            <person name="Lyons E."/>
            <person name="Wicker T."/>
            <person name="Salzberg S.L."/>
            <person name="Devos K.M."/>
            <person name="Dvorak J."/>
        </authorList>
    </citation>
    <scope>NUCLEOTIDE SEQUENCE [LARGE SCALE GENOMIC DNA]</scope>
    <source>
        <strain evidence="5">cv. AL8/78</strain>
    </source>
</reference>
<organism evidence="5 6">
    <name type="scientific">Aegilops tauschii subsp. strangulata</name>
    <name type="common">Goatgrass</name>
    <dbReference type="NCBI Taxonomy" id="200361"/>
    <lineage>
        <taxon>Eukaryota</taxon>
        <taxon>Viridiplantae</taxon>
        <taxon>Streptophyta</taxon>
        <taxon>Embryophyta</taxon>
        <taxon>Tracheophyta</taxon>
        <taxon>Spermatophyta</taxon>
        <taxon>Magnoliopsida</taxon>
        <taxon>Liliopsida</taxon>
        <taxon>Poales</taxon>
        <taxon>Poaceae</taxon>
        <taxon>BOP clade</taxon>
        <taxon>Pooideae</taxon>
        <taxon>Triticodae</taxon>
        <taxon>Triticeae</taxon>
        <taxon>Triticinae</taxon>
        <taxon>Aegilops</taxon>
    </lineage>
</organism>
<feature type="transmembrane region" description="Helical" evidence="4">
    <location>
        <begin position="81"/>
        <end position="102"/>
    </location>
</feature>
<keyword evidence="3 4" id="KW-0472">Membrane</keyword>
<keyword evidence="6" id="KW-1185">Reference proteome</keyword>
<keyword evidence="1 4" id="KW-0812">Transmembrane</keyword>
<reference evidence="5" key="4">
    <citation type="submission" date="2019-03" db="UniProtKB">
        <authorList>
            <consortium name="EnsemblPlants"/>
        </authorList>
    </citation>
    <scope>IDENTIFICATION</scope>
</reference>
<evidence type="ECO:0000256" key="4">
    <source>
        <dbReference type="SAM" id="Phobius"/>
    </source>
</evidence>
<accession>A0A453PQ73</accession>
<feature type="transmembrane region" description="Helical" evidence="4">
    <location>
        <begin position="53"/>
        <end position="74"/>
    </location>
</feature>
<name>A0A453PQ73_AEGTS</name>
<reference evidence="5" key="5">
    <citation type="journal article" date="2021" name="G3 (Bethesda)">
        <title>Aegilops tauschii genome assembly Aet v5.0 features greater sequence contiguity and improved annotation.</title>
        <authorList>
            <person name="Wang L."/>
            <person name="Zhu T."/>
            <person name="Rodriguez J.C."/>
            <person name="Deal K.R."/>
            <person name="Dubcovsky J."/>
            <person name="McGuire P.E."/>
            <person name="Lux T."/>
            <person name="Spannagl M."/>
            <person name="Mayer K.F.X."/>
            <person name="Baldrich P."/>
            <person name="Meyers B.C."/>
            <person name="Huo N."/>
            <person name="Gu Y.Q."/>
            <person name="Zhou H."/>
            <person name="Devos K.M."/>
            <person name="Bennetzen J.L."/>
            <person name="Unver T."/>
            <person name="Budak H."/>
            <person name="Gulick P.J."/>
            <person name="Galiba G."/>
            <person name="Kalapos B."/>
            <person name="Nelson D.R."/>
            <person name="Li P."/>
            <person name="You F.M."/>
            <person name="Luo M.C."/>
            <person name="Dvorak J."/>
        </authorList>
    </citation>
    <scope>NUCLEOTIDE SEQUENCE [LARGE SCALE GENOMIC DNA]</scope>
    <source>
        <strain evidence="5">cv. AL8/78</strain>
    </source>
</reference>
<dbReference type="GO" id="GO:0016020">
    <property type="term" value="C:membrane"/>
    <property type="evidence" value="ECO:0007669"/>
    <property type="project" value="InterPro"/>
</dbReference>
<reference evidence="6" key="1">
    <citation type="journal article" date="2014" name="Science">
        <title>Ancient hybridizations among the ancestral genomes of bread wheat.</title>
        <authorList>
            <consortium name="International Wheat Genome Sequencing Consortium,"/>
            <person name="Marcussen T."/>
            <person name="Sandve S.R."/>
            <person name="Heier L."/>
            <person name="Spannagl M."/>
            <person name="Pfeifer M."/>
            <person name="Jakobsen K.S."/>
            <person name="Wulff B.B."/>
            <person name="Steuernagel B."/>
            <person name="Mayer K.F."/>
            <person name="Olsen O.A."/>
        </authorList>
    </citation>
    <scope>NUCLEOTIDE SEQUENCE [LARGE SCALE GENOMIC DNA]</scope>
    <source>
        <strain evidence="6">cv. AL8/78</strain>
    </source>
</reference>
<dbReference type="Proteomes" id="UP000015105">
    <property type="component" value="Chromosome 6D"/>
</dbReference>
<evidence type="ECO:0000313" key="6">
    <source>
        <dbReference type="Proteomes" id="UP000015105"/>
    </source>
</evidence>
<dbReference type="AlphaFoldDB" id="A0A453PQ73"/>
<dbReference type="GO" id="GO:0022857">
    <property type="term" value="F:transmembrane transporter activity"/>
    <property type="evidence" value="ECO:0007669"/>
    <property type="project" value="InterPro"/>
</dbReference>
<protein>
    <recommendedName>
        <fullName evidence="7">WAT1-related protein</fullName>
    </recommendedName>
</protein>
<dbReference type="InterPro" id="IPR030184">
    <property type="entry name" value="WAT1-related"/>
</dbReference>
<dbReference type="EnsemblPlants" id="AET6Gv20812400.24">
    <property type="protein sequence ID" value="AET6Gv20812400.24"/>
    <property type="gene ID" value="AET6Gv20812400"/>
</dbReference>
<keyword evidence="2 4" id="KW-1133">Transmembrane helix</keyword>
<evidence type="ECO:0008006" key="7">
    <source>
        <dbReference type="Google" id="ProtNLM"/>
    </source>
</evidence>
<sequence length="103" mass="11351">SAVVKSNRSGSSYHSYIKRVRIGAWRRKALANFQVGKTTMGMGWKAVNDAKPYLAMVLLQVGFAGMYIIAVASLKAGMSHFVLVVYRNLVATAVMTPFALYFE</sequence>
<dbReference type="Gramene" id="AET6Gv20812400.24">
    <property type="protein sequence ID" value="AET6Gv20812400.24"/>
    <property type="gene ID" value="AET6Gv20812400"/>
</dbReference>
<evidence type="ECO:0000256" key="1">
    <source>
        <dbReference type="ARBA" id="ARBA00022692"/>
    </source>
</evidence>
<evidence type="ECO:0000313" key="5">
    <source>
        <dbReference type="EnsemblPlants" id="AET6Gv20812400.24"/>
    </source>
</evidence>
<proteinExistence type="predicted"/>
<evidence type="ECO:0000256" key="2">
    <source>
        <dbReference type="ARBA" id="ARBA00022989"/>
    </source>
</evidence>
<dbReference type="PANTHER" id="PTHR31218">
    <property type="entry name" value="WAT1-RELATED PROTEIN"/>
    <property type="match status" value="1"/>
</dbReference>
<reference evidence="6" key="2">
    <citation type="journal article" date="2017" name="Nat. Plants">
        <title>The Aegilops tauschii genome reveals multiple impacts of transposons.</title>
        <authorList>
            <person name="Zhao G."/>
            <person name="Zou C."/>
            <person name="Li K."/>
            <person name="Wang K."/>
            <person name="Li T."/>
            <person name="Gao L."/>
            <person name="Zhang X."/>
            <person name="Wang H."/>
            <person name="Yang Z."/>
            <person name="Liu X."/>
            <person name="Jiang W."/>
            <person name="Mao L."/>
            <person name="Kong X."/>
            <person name="Jiao Y."/>
            <person name="Jia J."/>
        </authorList>
    </citation>
    <scope>NUCLEOTIDE SEQUENCE [LARGE SCALE GENOMIC DNA]</scope>
    <source>
        <strain evidence="6">cv. AL8/78</strain>
    </source>
</reference>
<evidence type="ECO:0000256" key="3">
    <source>
        <dbReference type="ARBA" id="ARBA00023136"/>
    </source>
</evidence>